<reference evidence="1 2" key="1">
    <citation type="submission" date="2024-09" db="EMBL/GenBank/DDBJ databases">
        <title>Chromosome-scale assembly of Riccia fluitans.</title>
        <authorList>
            <person name="Paukszto L."/>
            <person name="Sawicki J."/>
            <person name="Karawczyk K."/>
            <person name="Piernik-Szablinska J."/>
            <person name="Szczecinska M."/>
            <person name="Mazdziarz M."/>
        </authorList>
    </citation>
    <scope>NUCLEOTIDE SEQUENCE [LARGE SCALE GENOMIC DNA]</scope>
    <source>
        <strain evidence="1">Rf_01</strain>
        <tissue evidence="1">Aerial parts of the thallus</tissue>
    </source>
</reference>
<dbReference type="AlphaFoldDB" id="A0ABD1YFV4"/>
<gene>
    <name evidence="1" type="ORF">R1flu_014241</name>
</gene>
<keyword evidence="2" id="KW-1185">Reference proteome</keyword>
<organism evidence="1 2">
    <name type="scientific">Riccia fluitans</name>
    <dbReference type="NCBI Taxonomy" id="41844"/>
    <lineage>
        <taxon>Eukaryota</taxon>
        <taxon>Viridiplantae</taxon>
        <taxon>Streptophyta</taxon>
        <taxon>Embryophyta</taxon>
        <taxon>Marchantiophyta</taxon>
        <taxon>Marchantiopsida</taxon>
        <taxon>Marchantiidae</taxon>
        <taxon>Marchantiales</taxon>
        <taxon>Ricciaceae</taxon>
        <taxon>Riccia</taxon>
    </lineage>
</organism>
<evidence type="ECO:0000313" key="2">
    <source>
        <dbReference type="Proteomes" id="UP001605036"/>
    </source>
</evidence>
<sequence>MSDSEEEIEMFQRWNQQKQILISVVSMMINRETLFERVSEDNQQFDDLTIRVRNLDVYLQVQPLLFKVVTNFSVEEFEELCALVCPILQQSVQTTGEQNLAISKCSGANRLLSVHLP</sequence>
<dbReference type="Proteomes" id="UP001605036">
    <property type="component" value="Unassembled WGS sequence"/>
</dbReference>
<proteinExistence type="predicted"/>
<protein>
    <submittedName>
        <fullName evidence="1">Uncharacterized protein</fullName>
    </submittedName>
</protein>
<accession>A0ABD1YFV4</accession>
<name>A0ABD1YFV4_9MARC</name>
<evidence type="ECO:0000313" key="1">
    <source>
        <dbReference type="EMBL" id="KAL2629555.1"/>
    </source>
</evidence>
<comment type="caution">
    <text evidence="1">The sequence shown here is derived from an EMBL/GenBank/DDBJ whole genome shotgun (WGS) entry which is preliminary data.</text>
</comment>
<dbReference type="EMBL" id="JBHFFA010000004">
    <property type="protein sequence ID" value="KAL2629555.1"/>
    <property type="molecule type" value="Genomic_DNA"/>
</dbReference>